<evidence type="ECO:0000256" key="4">
    <source>
        <dbReference type="ARBA" id="ARBA00022776"/>
    </source>
</evidence>
<keyword evidence="7" id="KW-0131">Cell cycle</keyword>
<accession>A0A0C9SMN6</accession>
<organism evidence="9 10">
    <name type="scientific">Paxillus involutus ATCC 200175</name>
    <dbReference type="NCBI Taxonomy" id="664439"/>
    <lineage>
        <taxon>Eukaryota</taxon>
        <taxon>Fungi</taxon>
        <taxon>Dikarya</taxon>
        <taxon>Basidiomycota</taxon>
        <taxon>Agaricomycotina</taxon>
        <taxon>Agaricomycetes</taxon>
        <taxon>Agaricomycetidae</taxon>
        <taxon>Boletales</taxon>
        <taxon>Paxilineae</taxon>
        <taxon>Paxillaceae</taxon>
        <taxon>Paxillus</taxon>
    </lineage>
</organism>
<sequence length="712" mass="75788">MDDVCPRPHKRQRTDNLTDSTEPSDPPPQSSSLTSVPTESSPPSLRPLPPQVLLLALPALLVHPPTHENYPLSLFLSLKALRICLELKALTADVECRAWAGLAEIGLRAIESGFSTSGEHGWANGLEAEHPSLRPLRHYLSLLNSQFAFQCNNTKFARALLRRLIASFMPSDPPSIVYMAHLALITQLTSTPPQPTTTTTSPTSGDKTSVLELQAALTAITTLSTLAAQNSHPAIEDLVAVLLVRALVSAGMWDLVGEALEAAEKALSPKAAPSIPGPKATDSLTLSLTAHILILGTVYHTHAGRARFVELRLAALHTLMDGGPLVGGANSDGLVEIPLPGHGSIHVRTTHPRILFLLTFLVSAIAKRDPVGRRPKKRVFAEYGITQCREGREVPLWASQGDVDMIGDRALRIEADLLCELVAVSIQRSEFDAAENHLATLIAHTRTHNIFDAYAARIALHHAHLAHALGDTERAGTCYRVAADLDGACPVGSSVMSGGGFIAAAARAGEALLRIGLTALHSPPPSSIPAADAQDTPRLDADTVALAKDAISRCSASSSAPLPALGALISAALSRSQIIRSKALLKHALSLLSAAGDNHLRALVLAVVGAQYVYTAPVHAMEVLAVCETLGAGMGATAKREKEGESAVGRTSEDSEGENAIGNAPLRLWVGERFLELFKRSGKEKRVRKQEAFNAVYQSAVDNLGTPRTRLW</sequence>
<evidence type="ECO:0000256" key="2">
    <source>
        <dbReference type="ARBA" id="ARBA00008585"/>
    </source>
</evidence>
<dbReference type="Pfam" id="PF10345">
    <property type="entry name" value="Cohesin_load"/>
    <property type="match status" value="1"/>
</dbReference>
<evidence type="ECO:0000313" key="9">
    <source>
        <dbReference type="EMBL" id="KIJ06489.1"/>
    </source>
</evidence>
<feature type="compositionally biased region" description="Low complexity" evidence="8">
    <location>
        <begin position="30"/>
        <end position="43"/>
    </location>
</feature>
<comment type="subcellular location">
    <subcellularLocation>
        <location evidence="1">Nucleus</location>
    </subcellularLocation>
</comment>
<keyword evidence="10" id="KW-1185">Reference proteome</keyword>
<keyword evidence="6" id="KW-0539">Nucleus</keyword>
<dbReference type="OrthoDB" id="5565328at2759"/>
<evidence type="ECO:0000256" key="6">
    <source>
        <dbReference type="ARBA" id="ARBA00023242"/>
    </source>
</evidence>
<keyword evidence="5" id="KW-0159">Chromosome partition</keyword>
<dbReference type="GO" id="GO:0005634">
    <property type="term" value="C:nucleus"/>
    <property type="evidence" value="ECO:0007669"/>
    <property type="project" value="UniProtKB-SubCell"/>
</dbReference>
<dbReference type="GO" id="GO:0051301">
    <property type="term" value="P:cell division"/>
    <property type="evidence" value="ECO:0007669"/>
    <property type="project" value="UniProtKB-KW"/>
</dbReference>
<proteinExistence type="inferred from homology"/>
<gene>
    <name evidence="9" type="ORF">PAXINDRAFT_91908</name>
</gene>
<comment type="similarity">
    <text evidence="2">Belongs to the SCC4/mau-2 family.</text>
</comment>
<dbReference type="GO" id="GO:0007064">
    <property type="term" value="P:mitotic sister chromatid cohesion"/>
    <property type="evidence" value="ECO:0007669"/>
    <property type="project" value="InterPro"/>
</dbReference>
<feature type="region of interest" description="Disordered" evidence="8">
    <location>
        <begin position="638"/>
        <end position="659"/>
    </location>
</feature>
<evidence type="ECO:0000256" key="1">
    <source>
        <dbReference type="ARBA" id="ARBA00004123"/>
    </source>
</evidence>
<reference evidence="9 10" key="1">
    <citation type="submission" date="2014-06" db="EMBL/GenBank/DDBJ databases">
        <authorList>
            <consortium name="DOE Joint Genome Institute"/>
            <person name="Kuo A."/>
            <person name="Kohler A."/>
            <person name="Nagy L.G."/>
            <person name="Floudas D."/>
            <person name="Copeland A."/>
            <person name="Barry K.W."/>
            <person name="Cichocki N."/>
            <person name="Veneault-Fourrey C."/>
            <person name="LaButti K."/>
            <person name="Lindquist E.A."/>
            <person name="Lipzen A."/>
            <person name="Lundell T."/>
            <person name="Morin E."/>
            <person name="Murat C."/>
            <person name="Sun H."/>
            <person name="Tunlid A."/>
            <person name="Henrissat B."/>
            <person name="Grigoriev I.V."/>
            <person name="Hibbett D.S."/>
            <person name="Martin F."/>
            <person name="Nordberg H.P."/>
            <person name="Cantor M.N."/>
            <person name="Hua S.X."/>
        </authorList>
    </citation>
    <scope>NUCLEOTIDE SEQUENCE [LARGE SCALE GENOMIC DNA]</scope>
    <source>
        <strain evidence="9 10">ATCC 200175</strain>
    </source>
</reference>
<evidence type="ECO:0000256" key="7">
    <source>
        <dbReference type="ARBA" id="ARBA00023306"/>
    </source>
</evidence>
<keyword evidence="3" id="KW-0132">Cell division</keyword>
<evidence type="ECO:0008006" key="11">
    <source>
        <dbReference type="Google" id="ProtNLM"/>
    </source>
</evidence>
<dbReference type="EMBL" id="KN820300">
    <property type="protein sequence ID" value="KIJ06489.1"/>
    <property type="molecule type" value="Genomic_DNA"/>
</dbReference>
<name>A0A0C9SMN6_PAXIN</name>
<evidence type="ECO:0000313" key="10">
    <source>
        <dbReference type="Proteomes" id="UP000053647"/>
    </source>
</evidence>
<dbReference type="AlphaFoldDB" id="A0A0C9SMN6"/>
<feature type="region of interest" description="Disordered" evidence="8">
    <location>
        <begin position="1"/>
        <end position="45"/>
    </location>
</feature>
<dbReference type="InterPro" id="IPR019440">
    <property type="entry name" value="MAU2"/>
</dbReference>
<dbReference type="PANTHER" id="PTHR21394">
    <property type="entry name" value="MAU2 CHROMATID COHESION FACTOR HOMOLOG"/>
    <property type="match status" value="1"/>
</dbReference>
<evidence type="ECO:0000256" key="5">
    <source>
        <dbReference type="ARBA" id="ARBA00022829"/>
    </source>
</evidence>
<dbReference type="Proteomes" id="UP000053647">
    <property type="component" value="Unassembled WGS sequence"/>
</dbReference>
<evidence type="ECO:0000256" key="8">
    <source>
        <dbReference type="SAM" id="MobiDB-lite"/>
    </source>
</evidence>
<dbReference type="HOGENOM" id="CLU_010367_0_0_1"/>
<protein>
    <recommendedName>
        <fullName evidence="11">Cyclosome subunit 5</fullName>
    </recommendedName>
</protein>
<keyword evidence="4" id="KW-0498">Mitosis</keyword>
<dbReference type="GO" id="GO:0007059">
    <property type="term" value="P:chromosome segregation"/>
    <property type="evidence" value="ECO:0007669"/>
    <property type="project" value="UniProtKB-KW"/>
</dbReference>
<evidence type="ECO:0000256" key="3">
    <source>
        <dbReference type="ARBA" id="ARBA00022618"/>
    </source>
</evidence>
<reference evidence="10" key="2">
    <citation type="submission" date="2015-01" db="EMBL/GenBank/DDBJ databases">
        <title>Evolutionary Origins and Diversification of the Mycorrhizal Mutualists.</title>
        <authorList>
            <consortium name="DOE Joint Genome Institute"/>
            <consortium name="Mycorrhizal Genomics Consortium"/>
            <person name="Kohler A."/>
            <person name="Kuo A."/>
            <person name="Nagy L.G."/>
            <person name="Floudas D."/>
            <person name="Copeland A."/>
            <person name="Barry K.W."/>
            <person name="Cichocki N."/>
            <person name="Veneault-Fourrey C."/>
            <person name="LaButti K."/>
            <person name="Lindquist E.A."/>
            <person name="Lipzen A."/>
            <person name="Lundell T."/>
            <person name="Morin E."/>
            <person name="Murat C."/>
            <person name="Riley R."/>
            <person name="Ohm R."/>
            <person name="Sun H."/>
            <person name="Tunlid A."/>
            <person name="Henrissat B."/>
            <person name="Grigoriev I.V."/>
            <person name="Hibbett D.S."/>
            <person name="Martin F."/>
        </authorList>
    </citation>
    <scope>NUCLEOTIDE SEQUENCE [LARGE SCALE GENOMIC DNA]</scope>
    <source>
        <strain evidence="10">ATCC 200175</strain>
    </source>
</reference>